<reference evidence="7" key="1">
    <citation type="submission" date="2025-08" db="UniProtKB">
        <authorList>
            <consortium name="RefSeq"/>
        </authorList>
    </citation>
    <scope>IDENTIFICATION</scope>
    <source>
        <tissue evidence="7">Whole sample</tissue>
    </source>
</reference>
<dbReference type="GO" id="GO:0016251">
    <property type="term" value="F:RNA polymerase II general transcription initiation factor activity"/>
    <property type="evidence" value="ECO:0007669"/>
    <property type="project" value="TreeGrafter"/>
</dbReference>
<accession>A0A8B8E9X3</accession>
<evidence type="ECO:0000313" key="7">
    <source>
        <dbReference type="RefSeq" id="XP_022336935.1"/>
    </source>
</evidence>
<gene>
    <name evidence="7" type="primary">LOC111133129</name>
</gene>
<dbReference type="Gene3D" id="1.10.20.10">
    <property type="entry name" value="Histone, subunit A"/>
    <property type="match status" value="1"/>
</dbReference>
<dbReference type="InterPro" id="IPR009072">
    <property type="entry name" value="Histone-fold"/>
</dbReference>
<dbReference type="InterPro" id="IPR003162">
    <property type="entry name" value="TFIID-31"/>
</dbReference>
<evidence type="ECO:0000256" key="4">
    <source>
        <dbReference type="ARBA" id="ARBA00023163"/>
    </source>
</evidence>
<keyword evidence="3" id="KW-0805">Transcription regulation</keyword>
<proteinExistence type="inferred from homology"/>
<dbReference type="GO" id="GO:0005669">
    <property type="term" value="C:transcription factor TFIID complex"/>
    <property type="evidence" value="ECO:0007669"/>
    <property type="project" value="TreeGrafter"/>
</dbReference>
<dbReference type="AlphaFoldDB" id="A0A8B8E9X3"/>
<dbReference type="GO" id="GO:0000124">
    <property type="term" value="C:SAGA complex"/>
    <property type="evidence" value="ECO:0007669"/>
    <property type="project" value="TreeGrafter"/>
</dbReference>
<dbReference type="GO" id="GO:0046982">
    <property type="term" value="F:protein heterodimerization activity"/>
    <property type="evidence" value="ECO:0007669"/>
    <property type="project" value="InterPro"/>
</dbReference>
<organism evidence="6 7">
    <name type="scientific">Crassostrea virginica</name>
    <name type="common">Eastern oyster</name>
    <dbReference type="NCBI Taxonomy" id="6565"/>
    <lineage>
        <taxon>Eukaryota</taxon>
        <taxon>Metazoa</taxon>
        <taxon>Spiralia</taxon>
        <taxon>Lophotrochozoa</taxon>
        <taxon>Mollusca</taxon>
        <taxon>Bivalvia</taxon>
        <taxon>Autobranchia</taxon>
        <taxon>Pteriomorphia</taxon>
        <taxon>Ostreida</taxon>
        <taxon>Ostreoidea</taxon>
        <taxon>Ostreidae</taxon>
        <taxon>Crassostrea</taxon>
    </lineage>
</organism>
<evidence type="ECO:0000256" key="2">
    <source>
        <dbReference type="ARBA" id="ARBA00007646"/>
    </source>
</evidence>
<protein>
    <submittedName>
        <fullName evidence="7">Transcription initiation factor TFIID subunit 9B-like isoform X1</fullName>
    </submittedName>
</protein>
<dbReference type="SUPFAM" id="SSF47113">
    <property type="entry name" value="Histone-fold"/>
    <property type="match status" value="1"/>
</dbReference>
<dbReference type="PANTHER" id="PTHR48068">
    <property type="entry name" value="TAF9 RNA POLYMERASE II, TATA BOX-BINDING PROTEIN (TBP)-ASSOCIATED FACTOR"/>
    <property type="match status" value="1"/>
</dbReference>
<name>A0A8B8E9X3_CRAVI</name>
<dbReference type="Pfam" id="PF02291">
    <property type="entry name" value="TFIID-31kDa"/>
    <property type="match status" value="1"/>
</dbReference>
<dbReference type="InterPro" id="IPR051431">
    <property type="entry name" value="TFIID_subunit_9"/>
</dbReference>
<keyword evidence="5" id="KW-0539">Nucleus</keyword>
<evidence type="ECO:0000256" key="3">
    <source>
        <dbReference type="ARBA" id="ARBA00023015"/>
    </source>
</evidence>
<sequence>MASPAKSSPRDAQVMGAILKEMGVTEYEPRVVNVMLEFVYRYVTDVLEDAKVYSSHANKKSLDAEDIKLAVQCRMDHSFTSPPPRDLLMEISKHKNSQVMPLIKPYTGLRLPPDRYCLSAPNYRMSSHKAVKKHQARIQIGLPQFQQRINLSQMSMTPGFLAGKLGAAGSHLTVVSKPGMGVPAVTIVTKPSGHQSTISKPAIRISTGTSLNSLNQNRAFQQAVSASNTPTGQPHPQQTIQFQPLQSTTTSLITGQAINPLKRKIEDDYDQPS</sequence>
<dbReference type="OrthoDB" id="341924at2759"/>
<dbReference type="KEGG" id="cvn:111133129"/>
<keyword evidence="6" id="KW-1185">Reference proteome</keyword>
<dbReference type="Proteomes" id="UP000694844">
    <property type="component" value="Chromosome 5"/>
</dbReference>
<dbReference type="GO" id="GO:0051123">
    <property type="term" value="P:RNA polymerase II preinitiation complex assembly"/>
    <property type="evidence" value="ECO:0007669"/>
    <property type="project" value="TreeGrafter"/>
</dbReference>
<dbReference type="FunFam" id="1.10.20.10:FF:000018">
    <property type="entry name" value="Transcription initiation factor TFIID subunit 9"/>
    <property type="match status" value="1"/>
</dbReference>
<comment type="subcellular location">
    <subcellularLocation>
        <location evidence="1">Nucleus</location>
    </subcellularLocation>
</comment>
<comment type="similarity">
    <text evidence="2">Belongs to the TAF9 family.</text>
</comment>
<dbReference type="GO" id="GO:0003713">
    <property type="term" value="F:transcription coactivator activity"/>
    <property type="evidence" value="ECO:0007669"/>
    <property type="project" value="TreeGrafter"/>
</dbReference>
<evidence type="ECO:0000256" key="5">
    <source>
        <dbReference type="ARBA" id="ARBA00023242"/>
    </source>
</evidence>
<dbReference type="GeneID" id="111133129"/>
<evidence type="ECO:0000313" key="6">
    <source>
        <dbReference type="Proteomes" id="UP000694844"/>
    </source>
</evidence>
<dbReference type="PANTHER" id="PTHR48068:SF4">
    <property type="entry name" value="TATA-BOX BINDING PROTEIN ASSOCIATED FACTOR 9"/>
    <property type="match status" value="1"/>
</dbReference>
<dbReference type="RefSeq" id="XP_022336935.1">
    <property type="nucleotide sequence ID" value="XM_022481227.1"/>
</dbReference>
<keyword evidence="4" id="KW-0804">Transcription</keyword>
<dbReference type="CDD" id="cd07979">
    <property type="entry name" value="HFD_TAF9"/>
    <property type="match status" value="1"/>
</dbReference>
<evidence type="ECO:0000256" key="1">
    <source>
        <dbReference type="ARBA" id="ARBA00004123"/>
    </source>
</evidence>